<dbReference type="InterPro" id="IPR014583">
    <property type="entry name" value="Uncharacterised_Sir2-like"/>
</dbReference>
<protein>
    <submittedName>
        <fullName evidence="1">SIR2 family protein</fullName>
    </submittedName>
</protein>
<dbReference type="RefSeq" id="WP_350261158.1">
    <property type="nucleotide sequence ID" value="NZ_CP158292.1"/>
</dbReference>
<dbReference type="Pfam" id="PF13289">
    <property type="entry name" value="SIR2_2"/>
    <property type="match status" value="1"/>
</dbReference>
<gene>
    <name evidence="1" type="ORF">AAF463_16740</name>
</gene>
<sequence length="269" mass="31055">MLDQELLDAYKNDNLILFIGAGVSKNLNLPDWKELISEIANELEFDDDVFLTYGDYLSLAEYYLLNNNNKIGKLRSWMDTKWHSGDIKIEDSEIHRHIATGNFPIIYTTNYDRWIEHSLKHYNKKHKVIVDVSDIADIKSDVTQVVKLHGDFSDDSSIVLGESSYFDRLDFDSPLDIKFRSDMLGKSVLFIGYSLSDWNIKLLFYKLDKLWKKNSNTSTSRPKSFVFSTRPNPVQEKILDARGVKMIVSDVHEPSEALQSFLSELVKNS</sequence>
<proteinExistence type="predicted"/>
<evidence type="ECO:0000313" key="1">
    <source>
        <dbReference type="EMBL" id="XBV44226.1"/>
    </source>
</evidence>
<organism evidence="1">
    <name type="scientific">Pantoea sp. BJ2</name>
    <dbReference type="NCBI Taxonomy" id="3141322"/>
    <lineage>
        <taxon>Bacteria</taxon>
        <taxon>Pseudomonadati</taxon>
        <taxon>Pseudomonadota</taxon>
        <taxon>Gammaproteobacteria</taxon>
        <taxon>Enterobacterales</taxon>
        <taxon>Erwiniaceae</taxon>
        <taxon>Pantoea</taxon>
    </lineage>
</organism>
<name>A0AAU7TU64_9GAMM</name>
<dbReference type="InterPro" id="IPR029035">
    <property type="entry name" value="DHS-like_NAD/FAD-binding_dom"/>
</dbReference>
<dbReference type="AlphaFoldDB" id="A0AAU7TU64"/>
<accession>A0AAU7TU64</accession>
<dbReference type="PIRSF" id="PIRSF033541">
    <property type="entry name" value="ORF25P_Sir2"/>
    <property type="match status" value="1"/>
</dbReference>
<reference evidence="1" key="1">
    <citation type="submission" date="2024-06" db="EMBL/GenBank/DDBJ databases">
        <title>Multiomics insights into the TNT degradation mechanism by Pantoea sp. BJ2 isolated from an ammunition destruction site.</title>
        <authorList>
            <person name="Luo J."/>
        </authorList>
    </citation>
    <scope>NUCLEOTIDE SEQUENCE</scope>
    <source>
        <strain evidence="1">BJ2</strain>
    </source>
</reference>
<dbReference type="SUPFAM" id="SSF52467">
    <property type="entry name" value="DHS-like NAD/FAD-binding domain"/>
    <property type="match status" value="1"/>
</dbReference>
<dbReference type="EMBL" id="CP158292">
    <property type="protein sequence ID" value="XBV44226.1"/>
    <property type="molecule type" value="Genomic_DNA"/>
</dbReference>